<evidence type="ECO:0000256" key="1">
    <source>
        <dbReference type="ARBA" id="ARBA00023157"/>
    </source>
</evidence>
<name>A0ABN9KU01_9NEOB</name>
<evidence type="ECO:0000259" key="2">
    <source>
        <dbReference type="PROSITE" id="PS01186"/>
    </source>
</evidence>
<evidence type="ECO:0000313" key="4">
    <source>
        <dbReference type="Proteomes" id="UP001176940"/>
    </source>
</evidence>
<dbReference type="InterPro" id="IPR018097">
    <property type="entry name" value="EGF_Ca-bd_CS"/>
</dbReference>
<proteinExistence type="predicted"/>
<organism evidence="3 4">
    <name type="scientific">Ranitomeya imitator</name>
    <name type="common">mimic poison frog</name>
    <dbReference type="NCBI Taxonomy" id="111125"/>
    <lineage>
        <taxon>Eukaryota</taxon>
        <taxon>Metazoa</taxon>
        <taxon>Chordata</taxon>
        <taxon>Craniata</taxon>
        <taxon>Vertebrata</taxon>
        <taxon>Euteleostomi</taxon>
        <taxon>Amphibia</taxon>
        <taxon>Batrachia</taxon>
        <taxon>Anura</taxon>
        <taxon>Neobatrachia</taxon>
        <taxon>Hyloidea</taxon>
        <taxon>Dendrobatidae</taxon>
        <taxon>Dendrobatinae</taxon>
        <taxon>Ranitomeya</taxon>
    </lineage>
</organism>
<dbReference type="PANTHER" id="PTHR22722:SF5">
    <property type="entry name" value="LOW-DENSITY LIPOPROTEIN RECEPTOR-RELATED PROTEIN 1B"/>
    <property type="match status" value="1"/>
</dbReference>
<feature type="domain" description="EGF-like" evidence="2">
    <location>
        <begin position="94"/>
        <end position="109"/>
    </location>
</feature>
<evidence type="ECO:0000313" key="3">
    <source>
        <dbReference type="EMBL" id="CAJ0919739.1"/>
    </source>
</evidence>
<sequence length="252" mass="27903">MRQSRENAHAARLLRTQYVLTLQKKHKDSAEFAENCTISGCQHHCARTVNGPACYCNASFQLAEDGKTCKDFDECTLYGTCSQTCQNTEGSYTCGCVEGYLLQPDNKSCKAKNQPVERLTVLLIASTQNILATYLSGAPVQGINPTSTKQTTAMDFNYAEETVCWINMGDSPSLTTLNCAKIPNLKGFTEERTINISLSLHRKLPKMPNSIDSINECSNHCVIYKYVGVLQSSEFLLNKEVKKMLTILDCGP</sequence>
<dbReference type="EMBL" id="CAUEEQ010001436">
    <property type="protein sequence ID" value="CAJ0919739.1"/>
    <property type="molecule type" value="Genomic_DNA"/>
</dbReference>
<dbReference type="PROSITE" id="PS01186">
    <property type="entry name" value="EGF_2"/>
    <property type="match status" value="1"/>
</dbReference>
<accession>A0ABN9KU01</accession>
<gene>
    <name evidence="3" type="ORF">RIMI_LOCUS1117188</name>
</gene>
<dbReference type="InterPro" id="IPR001881">
    <property type="entry name" value="EGF-like_Ca-bd_dom"/>
</dbReference>
<dbReference type="SUPFAM" id="SSF57196">
    <property type="entry name" value="EGF/Laminin"/>
    <property type="match status" value="1"/>
</dbReference>
<dbReference type="Pfam" id="PF14670">
    <property type="entry name" value="FXa_inhibition"/>
    <property type="match status" value="1"/>
</dbReference>
<dbReference type="SMART" id="SM00179">
    <property type="entry name" value="EGF_CA"/>
    <property type="match status" value="1"/>
</dbReference>
<dbReference type="PROSITE" id="PS01187">
    <property type="entry name" value="EGF_CA"/>
    <property type="match status" value="1"/>
</dbReference>
<dbReference type="Proteomes" id="UP001176940">
    <property type="component" value="Unassembled WGS sequence"/>
</dbReference>
<dbReference type="SMART" id="SM00181">
    <property type="entry name" value="EGF"/>
    <property type="match status" value="2"/>
</dbReference>
<dbReference type="Gene3D" id="2.10.25.10">
    <property type="entry name" value="Laminin"/>
    <property type="match status" value="2"/>
</dbReference>
<keyword evidence="1" id="KW-1015">Disulfide bond</keyword>
<dbReference type="InterPro" id="IPR000742">
    <property type="entry name" value="EGF"/>
</dbReference>
<dbReference type="PANTHER" id="PTHR22722">
    <property type="entry name" value="LOW-DENSITY LIPOPROTEIN RECEPTOR-RELATED PROTEIN 2-RELATED"/>
    <property type="match status" value="1"/>
</dbReference>
<keyword evidence="4" id="KW-1185">Reference proteome</keyword>
<comment type="caution">
    <text evidence="3">The sequence shown here is derived from an EMBL/GenBank/DDBJ whole genome shotgun (WGS) entry which is preliminary data.</text>
</comment>
<reference evidence="3" key="1">
    <citation type="submission" date="2023-07" db="EMBL/GenBank/DDBJ databases">
        <authorList>
            <person name="Stuckert A."/>
        </authorList>
    </citation>
    <scope>NUCLEOTIDE SEQUENCE</scope>
</reference>
<protein>
    <recommendedName>
        <fullName evidence="2">EGF-like domain-containing protein</fullName>
    </recommendedName>
</protein>
<dbReference type="InterPro" id="IPR051221">
    <property type="entry name" value="LDLR-related"/>
</dbReference>